<dbReference type="AlphaFoldDB" id="A0A0C9ZMU6"/>
<dbReference type="EMBL" id="KN833723">
    <property type="protein sequence ID" value="KIK23707.1"/>
    <property type="molecule type" value="Genomic_DNA"/>
</dbReference>
<reference evidence="1 2" key="1">
    <citation type="submission" date="2014-04" db="EMBL/GenBank/DDBJ databases">
        <authorList>
            <consortium name="DOE Joint Genome Institute"/>
            <person name="Kuo A."/>
            <person name="Kohler A."/>
            <person name="Costa M.D."/>
            <person name="Nagy L.G."/>
            <person name="Floudas D."/>
            <person name="Copeland A."/>
            <person name="Barry K.W."/>
            <person name="Cichocki N."/>
            <person name="Veneault-Fourrey C."/>
            <person name="LaButti K."/>
            <person name="Lindquist E.A."/>
            <person name="Lipzen A."/>
            <person name="Lundell T."/>
            <person name="Morin E."/>
            <person name="Murat C."/>
            <person name="Sun H."/>
            <person name="Tunlid A."/>
            <person name="Henrissat B."/>
            <person name="Grigoriev I.V."/>
            <person name="Hibbett D.S."/>
            <person name="Martin F."/>
            <person name="Nordberg H.P."/>
            <person name="Cantor M.N."/>
            <person name="Hua S.X."/>
        </authorList>
    </citation>
    <scope>NUCLEOTIDE SEQUENCE [LARGE SCALE GENOMIC DNA]</scope>
    <source>
        <strain evidence="1 2">441</strain>
    </source>
</reference>
<evidence type="ECO:0000313" key="2">
    <source>
        <dbReference type="Proteomes" id="UP000054018"/>
    </source>
</evidence>
<dbReference type="Proteomes" id="UP000054018">
    <property type="component" value="Unassembled WGS sequence"/>
</dbReference>
<gene>
    <name evidence="1" type="ORF">PISMIDRAFT_678936</name>
</gene>
<evidence type="ECO:0000313" key="1">
    <source>
        <dbReference type="EMBL" id="KIK23707.1"/>
    </source>
</evidence>
<reference evidence="2" key="2">
    <citation type="submission" date="2015-01" db="EMBL/GenBank/DDBJ databases">
        <title>Evolutionary Origins and Diversification of the Mycorrhizal Mutualists.</title>
        <authorList>
            <consortium name="DOE Joint Genome Institute"/>
            <consortium name="Mycorrhizal Genomics Consortium"/>
            <person name="Kohler A."/>
            <person name="Kuo A."/>
            <person name="Nagy L.G."/>
            <person name="Floudas D."/>
            <person name="Copeland A."/>
            <person name="Barry K.W."/>
            <person name="Cichocki N."/>
            <person name="Veneault-Fourrey C."/>
            <person name="LaButti K."/>
            <person name="Lindquist E.A."/>
            <person name="Lipzen A."/>
            <person name="Lundell T."/>
            <person name="Morin E."/>
            <person name="Murat C."/>
            <person name="Riley R."/>
            <person name="Ohm R."/>
            <person name="Sun H."/>
            <person name="Tunlid A."/>
            <person name="Henrissat B."/>
            <person name="Grigoriev I.V."/>
            <person name="Hibbett D.S."/>
            <person name="Martin F."/>
        </authorList>
    </citation>
    <scope>NUCLEOTIDE SEQUENCE [LARGE SCALE GENOMIC DNA]</scope>
    <source>
        <strain evidence="2">441</strain>
    </source>
</reference>
<protein>
    <submittedName>
        <fullName evidence="1">Uncharacterized protein</fullName>
    </submittedName>
</protein>
<sequence>MGVRTGAGLTFTLTSEALRVSTLASKSILRGSPGGAIEVVSTSLKEGTANLLHRLEVPGEAGRAK</sequence>
<proteinExistence type="predicted"/>
<accession>A0A0C9ZMU6</accession>
<organism evidence="1 2">
    <name type="scientific">Pisolithus microcarpus 441</name>
    <dbReference type="NCBI Taxonomy" id="765257"/>
    <lineage>
        <taxon>Eukaryota</taxon>
        <taxon>Fungi</taxon>
        <taxon>Dikarya</taxon>
        <taxon>Basidiomycota</taxon>
        <taxon>Agaricomycotina</taxon>
        <taxon>Agaricomycetes</taxon>
        <taxon>Agaricomycetidae</taxon>
        <taxon>Boletales</taxon>
        <taxon>Sclerodermatineae</taxon>
        <taxon>Pisolithaceae</taxon>
        <taxon>Pisolithus</taxon>
    </lineage>
</organism>
<name>A0A0C9ZMU6_9AGAM</name>
<feature type="non-terminal residue" evidence="1">
    <location>
        <position position="1"/>
    </location>
</feature>
<keyword evidence="2" id="KW-1185">Reference proteome</keyword>
<dbReference type="HOGENOM" id="CLU_2855990_0_0_1"/>
<dbReference type="OrthoDB" id="2673102at2759"/>